<dbReference type="PROSITE" id="PS00108">
    <property type="entry name" value="PROTEIN_KINASE_ST"/>
    <property type="match status" value="1"/>
</dbReference>
<evidence type="ECO:0000256" key="13">
    <source>
        <dbReference type="ARBA" id="ARBA00023136"/>
    </source>
</evidence>
<keyword evidence="9 20" id="KW-0547">Nucleotide-binding</keyword>
<dbReference type="CDD" id="cd00054">
    <property type="entry name" value="EGF_CA"/>
    <property type="match status" value="1"/>
</dbReference>
<feature type="binding site" evidence="20">
    <location>
        <position position="447"/>
    </location>
    <ligand>
        <name>ATP</name>
        <dbReference type="ChEBI" id="CHEBI:30616"/>
    </ligand>
</feature>
<proteinExistence type="predicted"/>
<comment type="subcellular location">
    <subcellularLocation>
        <location evidence="1">Membrane</location>
        <topology evidence="1">Single-pass type I membrane protein</topology>
    </subcellularLocation>
</comment>
<feature type="chain" id="PRO_5043988803" evidence="22">
    <location>
        <begin position="22"/>
        <end position="749"/>
    </location>
</feature>
<dbReference type="InterPro" id="IPR011009">
    <property type="entry name" value="Kinase-like_dom_sf"/>
</dbReference>
<evidence type="ECO:0000259" key="24">
    <source>
        <dbReference type="PROSITE" id="PS50026"/>
    </source>
</evidence>
<dbReference type="Pfam" id="PF13947">
    <property type="entry name" value="GUB_WAK_bind"/>
    <property type="match status" value="1"/>
</dbReference>
<evidence type="ECO:0000256" key="1">
    <source>
        <dbReference type="ARBA" id="ARBA00004479"/>
    </source>
</evidence>
<keyword evidence="3 19" id="KW-0245">EGF-like domain</keyword>
<dbReference type="PANTHER" id="PTHR27005:SF468">
    <property type="entry name" value="OS01G0310500 PROTEIN"/>
    <property type="match status" value="1"/>
</dbReference>
<dbReference type="InterPro" id="IPR001881">
    <property type="entry name" value="EGF-like_Ca-bd_dom"/>
</dbReference>
<evidence type="ECO:0000256" key="9">
    <source>
        <dbReference type="ARBA" id="ARBA00022741"/>
    </source>
</evidence>
<dbReference type="PROSITE" id="PS50026">
    <property type="entry name" value="EGF_3"/>
    <property type="match status" value="1"/>
</dbReference>
<dbReference type="GO" id="GO:0005509">
    <property type="term" value="F:calcium ion binding"/>
    <property type="evidence" value="ECO:0007669"/>
    <property type="project" value="InterPro"/>
</dbReference>
<dbReference type="Gene3D" id="1.10.510.10">
    <property type="entry name" value="Transferase(Phosphotransferase) domain 1"/>
    <property type="match status" value="1"/>
</dbReference>
<evidence type="ECO:0000313" key="26">
    <source>
        <dbReference type="Proteomes" id="UP001054252"/>
    </source>
</evidence>
<dbReference type="SUPFAM" id="SSF57196">
    <property type="entry name" value="EGF/Laminin"/>
    <property type="match status" value="1"/>
</dbReference>
<evidence type="ECO:0000256" key="19">
    <source>
        <dbReference type="PROSITE-ProRule" id="PRU00076"/>
    </source>
</evidence>
<dbReference type="SUPFAM" id="SSF56112">
    <property type="entry name" value="Protein kinase-like (PK-like)"/>
    <property type="match status" value="1"/>
</dbReference>
<evidence type="ECO:0000256" key="21">
    <source>
        <dbReference type="SAM" id="Phobius"/>
    </source>
</evidence>
<keyword evidence="7 22" id="KW-0732">Signal</keyword>
<keyword evidence="2" id="KW-0723">Serine/threonine-protein kinase</keyword>
<gene>
    <name evidence="25" type="ORF">SLEP1_g11452</name>
</gene>
<dbReference type="PROSITE" id="PS00107">
    <property type="entry name" value="PROTEIN_KINASE_ATP"/>
    <property type="match status" value="1"/>
</dbReference>
<dbReference type="PROSITE" id="PS00010">
    <property type="entry name" value="ASX_HYDROXYL"/>
    <property type="match status" value="1"/>
</dbReference>
<dbReference type="InterPro" id="IPR025287">
    <property type="entry name" value="WAK_GUB"/>
</dbReference>
<feature type="domain" description="Protein kinase" evidence="23">
    <location>
        <begin position="418"/>
        <end position="700"/>
    </location>
</feature>
<dbReference type="PROSITE" id="PS01187">
    <property type="entry name" value="EGF_CA"/>
    <property type="match status" value="1"/>
</dbReference>
<dbReference type="FunFam" id="2.10.25.10:FF:000038">
    <property type="entry name" value="Fibrillin 2"/>
    <property type="match status" value="1"/>
</dbReference>
<dbReference type="GO" id="GO:0004674">
    <property type="term" value="F:protein serine/threonine kinase activity"/>
    <property type="evidence" value="ECO:0007669"/>
    <property type="project" value="UniProtKB-KW"/>
</dbReference>
<dbReference type="Pfam" id="PF07645">
    <property type="entry name" value="EGF_CA"/>
    <property type="match status" value="1"/>
</dbReference>
<keyword evidence="6 21" id="KW-0812">Transmembrane</keyword>
<keyword evidence="14" id="KW-1015">Disulfide bond</keyword>
<dbReference type="Proteomes" id="UP001054252">
    <property type="component" value="Unassembled WGS sequence"/>
</dbReference>
<comment type="catalytic activity">
    <reaction evidence="17">
        <text>L-threonyl-[protein] + ATP = O-phospho-L-threonyl-[protein] + ADP + H(+)</text>
        <dbReference type="Rhea" id="RHEA:46608"/>
        <dbReference type="Rhea" id="RHEA-COMP:11060"/>
        <dbReference type="Rhea" id="RHEA-COMP:11605"/>
        <dbReference type="ChEBI" id="CHEBI:15378"/>
        <dbReference type="ChEBI" id="CHEBI:30013"/>
        <dbReference type="ChEBI" id="CHEBI:30616"/>
        <dbReference type="ChEBI" id="CHEBI:61977"/>
        <dbReference type="ChEBI" id="CHEBI:456216"/>
    </reaction>
</comment>
<evidence type="ECO:0000256" key="16">
    <source>
        <dbReference type="ARBA" id="ARBA00047558"/>
    </source>
</evidence>
<evidence type="ECO:0000256" key="10">
    <source>
        <dbReference type="ARBA" id="ARBA00022777"/>
    </source>
</evidence>
<dbReference type="PANTHER" id="PTHR27005">
    <property type="entry name" value="WALL-ASSOCIATED RECEPTOR KINASE-LIKE 21"/>
    <property type="match status" value="1"/>
</dbReference>
<evidence type="ECO:0000256" key="11">
    <source>
        <dbReference type="ARBA" id="ARBA00022840"/>
    </source>
</evidence>
<dbReference type="SMART" id="SM00220">
    <property type="entry name" value="S_TKc"/>
    <property type="match status" value="1"/>
</dbReference>
<keyword evidence="5" id="KW-0808">Transferase</keyword>
<evidence type="ECO:0000256" key="7">
    <source>
        <dbReference type="ARBA" id="ARBA00022729"/>
    </source>
</evidence>
<dbReference type="InterPro" id="IPR008271">
    <property type="entry name" value="Ser/Thr_kinase_AS"/>
</dbReference>
<dbReference type="CDD" id="cd14066">
    <property type="entry name" value="STKc_IRAK"/>
    <property type="match status" value="1"/>
</dbReference>
<name>A0AAV5ILG7_9ROSI</name>
<organism evidence="25 26">
    <name type="scientific">Rubroshorea leprosula</name>
    <dbReference type="NCBI Taxonomy" id="152421"/>
    <lineage>
        <taxon>Eukaryota</taxon>
        <taxon>Viridiplantae</taxon>
        <taxon>Streptophyta</taxon>
        <taxon>Embryophyta</taxon>
        <taxon>Tracheophyta</taxon>
        <taxon>Spermatophyta</taxon>
        <taxon>Magnoliopsida</taxon>
        <taxon>eudicotyledons</taxon>
        <taxon>Gunneridae</taxon>
        <taxon>Pentapetalae</taxon>
        <taxon>rosids</taxon>
        <taxon>malvids</taxon>
        <taxon>Malvales</taxon>
        <taxon>Dipterocarpaceae</taxon>
        <taxon>Rubroshorea</taxon>
    </lineage>
</organism>
<dbReference type="AlphaFoldDB" id="A0AAV5ILG7"/>
<keyword evidence="13 21" id="KW-0472">Membrane</keyword>
<keyword evidence="15" id="KW-0325">Glycoprotein</keyword>
<evidence type="ECO:0000256" key="8">
    <source>
        <dbReference type="ARBA" id="ARBA00022737"/>
    </source>
</evidence>
<evidence type="ECO:0000259" key="23">
    <source>
        <dbReference type="PROSITE" id="PS50011"/>
    </source>
</evidence>
<dbReference type="SMART" id="SM00181">
    <property type="entry name" value="EGF"/>
    <property type="match status" value="2"/>
</dbReference>
<evidence type="ECO:0000256" key="4">
    <source>
        <dbReference type="ARBA" id="ARBA00022553"/>
    </source>
</evidence>
<dbReference type="Gene3D" id="3.30.200.20">
    <property type="entry name" value="Phosphorylase Kinase, domain 1"/>
    <property type="match status" value="1"/>
</dbReference>
<evidence type="ECO:0000256" key="17">
    <source>
        <dbReference type="ARBA" id="ARBA00047951"/>
    </source>
</evidence>
<evidence type="ECO:0000256" key="20">
    <source>
        <dbReference type="PROSITE-ProRule" id="PRU10141"/>
    </source>
</evidence>
<dbReference type="InterPro" id="IPR000152">
    <property type="entry name" value="EGF-type_Asp/Asn_hydroxyl_site"/>
</dbReference>
<dbReference type="InterPro" id="IPR045274">
    <property type="entry name" value="WAK-like"/>
</dbReference>
<comment type="catalytic activity">
    <reaction evidence="16">
        <text>L-seryl-[protein] + ATP = O-phospho-L-seryl-[protein] + ADP + H(+)</text>
        <dbReference type="Rhea" id="RHEA:17989"/>
        <dbReference type="Rhea" id="RHEA-COMP:9863"/>
        <dbReference type="Rhea" id="RHEA-COMP:11604"/>
        <dbReference type="ChEBI" id="CHEBI:15378"/>
        <dbReference type="ChEBI" id="CHEBI:29999"/>
        <dbReference type="ChEBI" id="CHEBI:30616"/>
        <dbReference type="ChEBI" id="CHEBI:83421"/>
        <dbReference type="ChEBI" id="CHEBI:456216"/>
    </reaction>
</comment>
<evidence type="ECO:0000256" key="5">
    <source>
        <dbReference type="ARBA" id="ARBA00022679"/>
    </source>
</evidence>
<evidence type="ECO:0000256" key="18">
    <source>
        <dbReference type="ARBA" id="ARBA00058961"/>
    </source>
</evidence>
<evidence type="ECO:0000256" key="14">
    <source>
        <dbReference type="ARBA" id="ARBA00023157"/>
    </source>
</evidence>
<evidence type="ECO:0000256" key="12">
    <source>
        <dbReference type="ARBA" id="ARBA00022989"/>
    </source>
</evidence>
<dbReference type="Gene3D" id="2.10.25.10">
    <property type="entry name" value="Laminin"/>
    <property type="match status" value="2"/>
</dbReference>
<sequence length="749" mass="83688">MGIHQRFWLVILIAAPLAVIAAELPIAKPGCPDKCGNVSIPYPFGTREGCYYDHNFYISCNDTYGLPLAFIQNSTINVTNITPEGRMHIMKLIAHDCYDELGRPIYDYDNNPTFQLDSNGSYTISDTENKFVAVGCDTYAYIEGFQGDKSYTAGCITKCDSVDYVTNHACSGIGCCQTSIAKGTDYFSVSVTSYTNHTRVWKFNPCSYGFVVEESKFDFTSNNLRDLQNVSKLPMVLDWSIRDVNHACGKSIKANACQGNSSCIPIDKNRYRCKCLEGFEGNPYLPSGCKDINECLDPNINDCKGMICTNTIGSYTCSCSKGYHRVEISGKEVCVANKQYDWKRILIPIGIGGLALLLVVGTWLSWGYNKWKLIKLRQKFFMQNGGLMLQQQLSNHEGSAKTTKIFTAEELEKATNNFDESRIIGQGGYGMVYKGTLRDGRIVAIKKSHIIDQSQNEQFINEVVILSQINHRNVVKLLGCCLETEVPLLVYEFITNGTLHHHIHNKIKASSLTWEIRLRIAAETAGVLSYLHSAASTPIIHRDIKSTNILLDDSYTAKVSDFGTSRLIPQDQVGLSTVVQGTIGYLDPEYLHTSQLTEKSDVYSFGVVLLELLTGEKVLSFDRVEEERNLSMYFFSAIKDNCLGKILDGSIVNEANTKQLNEVANLAKRCLSVKGEERPTMKEVAMELEGLRRMTKHPWVNDAWDPKEVEYLLGETSDKSGHDFDVSGSMSIISNNFPDQVELAIRNGR</sequence>
<evidence type="ECO:0000256" key="2">
    <source>
        <dbReference type="ARBA" id="ARBA00022527"/>
    </source>
</evidence>
<dbReference type="Pfam" id="PF00069">
    <property type="entry name" value="Pkinase"/>
    <property type="match status" value="1"/>
</dbReference>
<dbReference type="GO" id="GO:0005886">
    <property type="term" value="C:plasma membrane"/>
    <property type="evidence" value="ECO:0007669"/>
    <property type="project" value="TreeGrafter"/>
</dbReference>
<dbReference type="SMART" id="SM00179">
    <property type="entry name" value="EGF_CA"/>
    <property type="match status" value="2"/>
</dbReference>
<dbReference type="EMBL" id="BPVZ01000012">
    <property type="protein sequence ID" value="GKU98444.1"/>
    <property type="molecule type" value="Genomic_DNA"/>
</dbReference>
<evidence type="ECO:0000313" key="25">
    <source>
        <dbReference type="EMBL" id="GKU98444.1"/>
    </source>
</evidence>
<keyword evidence="10" id="KW-0418">Kinase</keyword>
<accession>A0AAV5ILG7</accession>
<dbReference type="GO" id="GO:0007166">
    <property type="term" value="P:cell surface receptor signaling pathway"/>
    <property type="evidence" value="ECO:0007669"/>
    <property type="project" value="InterPro"/>
</dbReference>
<dbReference type="InterPro" id="IPR000742">
    <property type="entry name" value="EGF"/>
</dbReference>
<comment type="caution">
    <text evidence="25">The sequence shown here is derived from an EMBL/GenBank/DDBJ whole genome shotgun (WGS) entry which is preliminary data.</text>
</comment>
<comment type="function">
    <text evidence="18">Serine/threonine-protein kinase that may function as a signaling receptor of extracellular matrix component. Binding to pectin may have significance in the control of cell expansion, morphogenesis and development.</text>
</comment>
<dbReference type="FunFam" id="1.10.510.10:FF:000084">
    <property type="entry name" value="Wall-associated receptor kinase 2"/>
    <property type="match status" value="1"/>
</dbReference>
<dbReference type="InterPro" id="IPR017441">
    <property type="entry name" value="Protein_kinase_ATP_BS"/>
</dbReference>
<reference evidence="25 26" key="1">
    <citation type="journal article" date="2021" name="Commun. Biol.">
        <title>The genome of Shorea leprosula (Dipterocarpaceae) highlights the ecological relevance of drought in aseasonal tropical rainforests.</title>
        <authorList>
            <person name="Ng K.K.S."/>
            <person name="Kobayashi M.J."/>
            <person name="Fawcett J.A."/>
            <person name="Hatakeyama M."/>
            <person name="Paape T."/>
            <person name="Ng C.H."/>
            <person name="Ang C.C."/>
            <person name="Tnah L.H."/>
            <person name="Lee C.T."/>
            <person name="Nishiyama T."/>
            <person name="Sese J."/>
            <person name="O'Brien M.J."/>
            <person name="Copetti D."/>
            <person name="Mohd Noor M.I."/>
            <person name="Ong R.C."/>
            <person name="Putra M."/>
            <person name="Sireger I.Z."/>
            <person name="Indrioko S."/>
            <person name="Kosugi Y."/>
            <person name="Izuno A."/>
            <person name="Isagi Y."/>
            <person name="Lee S.L."/>
            <person name="Shimizu K.K."/>
        </authorList>
    </citation>
    <scope>NUCLEOTIDE SEQUENCE [LARGE SCALE GENOMIC DNA]</scope>
    <source>
        <strain evidence="25">214</strain>
    </source>
</reference>
<keyword evidence="4" id="KW-0597">Phosphoprotein</keyword>
<dbReference type="GO" id="GO:0030247">
    <property type="term" value="F:polysaccharide binding"/>
    <property type="evidence" value="ECO:0007669"/>
    <property type="project" value="InterPro"/>
</dbReference>
<evidence type="ECO:0000256" key="6">
    <source>
        <dbReference type="ARBA" id="ARBA00022692"/>
    </source>
</evidence>
<dbReference type="PROSITE" id="PS50011">
    <property type="entry name" value="PROTEIN_KINASE_DOM"/>
    <property type="match status" value="1"/>
</dbReference>
<evidence type="ECO:0000256" key="15">
    <source>
        <dbReference type="ARBA" id="ARBA00023180"/>
    </source>
</evidence>
<protein>
    <submittedName>
        <fullName evidence="25">Uncharacterized protein</fullName>
    </submittedName>
</protein>
<comment type="caution">
    <text evidence="19">Lacks conserved residue(s) required for the propagation of feature annotation.</text>
</comment>
<keyword evidence="8" id="KW-0677">Repeat</keyword>
<dbReference type="InterPro" id="IPR000719">
    <property type="entry name" value="Prot_kinase_dom"/>
</dbReference>
<dbReference type="InterPro" id="IPR049883">
    <property type="entry name" value="NOTCH1_EGF-like"/>
</dbReference>
<evidence type="ECO:0000256" key="3">
    <source>
        <dbReference type="ARBA" id="ARBA00022536"/>
    </source>
</evidence>
<dbReference type="GO" id="GO:0005524">
    <property type="term" value="F:ATP binding"/>
    <property type="evidence" value="ECO:0007669"/>
    <property type="project" value="UniProtKB-UniRule"/>
</dbReference>
<feature type="domain" description="EGF-like" evidence="24">
    <location>
        <begin position="244"/>
        <end position="290"/>
    </location>
</feature>
<keyword evidence="26" id="KW-1185">Reference proteome</keyword>
<feature type="signal peptide" evidence="22">
    <location>
        <begin position="1"/>
        <end position="21"/>
    </location>
</feature>
<evidence type="ECO:0000256" key="22">
    <source>
        <dbReference type="SAM" id="SignalP"/>
    </source>
</evidence>
<keyword evidence="11 20" id="KW-0067">ATP-binding</keyword>
<feature type="transmembrane region" description="Helical" evidence="21">
    <location>
        <begin position="345"/>
        <end position="368"/>
    </location>
</feature>
<dbReference type="FunFam" id="3.30.200.20:FF:000043">
    <property type="entry name" value="Wall-associated receptor kinase 2"/>
    <property type="match status" value="1"/>
</dbReference>
<keyword evidence="12 21" id="KW-1133">Transmembrane helix</keyword>
<dbReference type="InterPro" id="IPR018097">
    <property type="entry name" value="EGF_Ca-bd_CS"/>
</dbReference>